<sequence length="20" mass="2287">MFANLLSLLTVCTLRMPFLC</sequence>
<accession>A0A380T8T4</accession>
<evidence type="ECO:0000313" key="1">
    <source>
        <dbReference type="EMBL" id="SUS04393.1"/>
    </source>
</evidence>
<dbReference type="EMBL" id="UIDG01000035">
    <property type="protein sequence ID" value="SUS04393.1"/>
    <property type="molecule type" value="Genomic_DNA"/>
</dbReference>
<name>A0A380T8T4_9ZZZZ</name>
<reference evidence="1" key="1">
    <citation type="submission" date="2018-07" db="EMBL/GenBank/DDBJ databases">
        <authorList>
            <person name="Quirk P.G."/>
            <person name="Krulwich T.A."/>
        </authorList>
    </citation>
    <scope>NUCLEOTIDE SEQUENCE</scope>
</reference>
<organism evidence="1">
    <name type="scientific">metagenome</name>
    <dbReference type="NCBI Taxonomy" id="256318"/>
    <lineage>
        <taxon>unclassified sequences</taxon>
        <taxon>metagenomes</taxon>
    </lineage>
</organism>
<protein>
    <submittedName>
        <fullName evidence="1">Uncharacterized protein</fullName>
    </submittedName>
</protein>
<proteinExistence type="predicted"/>
<gene>
    <name evidence="1" type="ORF">DF3PB_130023</name>
</gene>
<dbReference type="AlphaFoldDB" id="A0A380T8T4"/>